<keyword evidence="3" id="KW-0520">NAD</keyword>
<dbReference type="PANTHER" id="PTHR43570">
    <property type="entry name" value="ALDEHYDE DEHYDROGENASE"/>
    <property type="match status" value="1"/>
</dbReference>
<dbReference type="PIRSF" id="PIRSF036492">
    <property type="entry name" value="ALDH"/>
    <property type="match status" value="1"/>
</dbReference>
<evidence type="ECO:0000313" key="8">
    <source>
        <dbReference type="EMBL" id="GLR63108.1"/>
    </source>
</evidence>
<dbReference type="EMBL" id="BSOR01000011">
    <property type="protein sequence ID" value="GLR63108.1"/>
    <property type="molecule type" value="Genomic_DNA"/>
</dbReference>
<sequence>MPESTSISELAKLLSLQQQAFTQQPLPSAVERRVNLQKLRSLLLEEKSAIAAAISADFSHRSVDETYLAEVLPSLEAIDFACKHLKRWMKPSRRSVSLAFQPAAAKVVYQPLGVVGVLVPWNYPLFLSIGPLVGALAAGNRVMIKMSEHTPRTAQLLKALLAKVFAEDLVALVQGETDVAIAFSQLPFDHLLFTGSTQVGRQVMQAAAENLTPVTLELGGKSPTIISEEAPLEETAQRIAFGKTVNAGQTCVAPDYLLVHESRLEELVQAISQAVKKFYPSLAGNSDYTAIINQRQLERLESYIADAKNLGAEVIQLPGSRVAESEMGEKDQRRLPLTLLLNVTDEMQVMQEEIFGPILPIITYKTFDEALDYIRQRPKPLAVYYFGYNPVEQQQVLQTLHAGGVCLNDTLLQVAQEDLPFGGVGASGMGHYHGYEGFLTFSHAKAVFSKPRFNAAKFIYPPYGSWLQKLILRFFLR</sequence>
<dbReference type="RefSeq" id="WP_027850222.1">
    <property type="nucleotide sequence ID" value="NZ_BSOR01000011.1"/>
</dbReference>
<dbReference type="Pfam" id="PF00171">
    <property type="entry name" value="Aldedh"/>
    <property type="match status" value="1"/>
</dbReference>
<evidence type="ECO:0000259" key="7">
    <source>
        <dbReference type="Pfam" id="PF00171"/>
    </source>
</evidence>
<dbReference type="PANTHER" id="PTHR43570:SF20">
    <property type="entry name" value="ALDEHYDE DEHYDROGENASE ALDX-RELATED"/>
    <property type="match status" value="1"/>
</dbReference>
<proteinExistence type="inferred from homology"/>
<comment type="caution">
    <text evidence="8">The sequence shown here is derived from an EMBL/GenBank/DDBJ whole genome shotgun (WGS) entry which is preliminary data.</text>
</comment>
<keyword evidence="9" id="KW-1185">Reference proteome</keyword>
<organism evidence="8 9">
    <name type="scientific">Marinospirillum insulare</name>
    <dbReference type="NCBI Taxonomy" id="217169"/>
    <lineage>
        <taxon>Bacteria</taxon>
        <taxon>Pseudomonadati</taxon>
        <taxon>Pseudomonadota</taxon>
        <taxon>Gammaproteobacteria</taxon>
        <taxon>Oceanospirillales</taxon>
        <taxon>Oceanospirillaceae</taxon>
        <taxon>Marinospirillum</taxon>
    </lineage>
</organism>
<dbReference type="InterPro" id="IPR016161">
    <property type="entry name" value="Ald_DH/histidinol_DH"/>
</dbReference>
<evidence type="ECO:0000313" key="9">
    <source>
        <dbReference type="Proteomes" id="UP001156682"/>
    </source>
</evidence>
<dbReference type="InterPro" id="IPR012394">
    <property type="entry name" value="Aldehyde_DH_NAD(P)"/>
</dbReference>
<dbReference type="InterPro" id="IPR016162">
    <property type="entry name" value="Ald_DH_N"/>
</dbReference>
<dbReference type="InterPro" id="IPR029510">
    <property type="entry name" value="Ald_DH_CS_GLU"/>
</dbReference>
<dbReference type="PROSITE" id="PS00687">
    <property type="entry name" value="ALDEHYDE_DEHYDR_GLU"/>
    <property type="match status" value="1"/>
</dbReference>
<evidence type="ECO:0000256" key="2">
    <source>
        <dbReference type="ARBA" id="ARBA00023002"/>
    </source>
</evidence>
<dbReference type="CDD" id="cd07133">
    <property type="entry name" value="ALDH_CALDH_CalB"/>
    <property type="match status" value="1"/>
</dbReference>
<reference evidence="9" key="1">
    <citation type="journal article" date="2019" name="Int. J. Syst. Evol. Microbiol.">
        <title>The Global Catalogue of Microorganisms (GCM) 10K type strain sequencing project: providing services to taxonomists for standard genome sequencing and annotation.</title>
        <authorList>
            <consortium name="The Broad Institute Genomics Platform"/>
            <consortium name="The Broad Institute Genome Sequencing Center for Infectious Disease"/>
            <person name="Wu L."/>
            <person name="Ma J."/>
        </authorList>
    </citation>
    <scope>NUCLEOTIDE SEQUENCE [LARGE SCALE GENOMIC DNA]</scope>
    <source>
        <strain evidence="9">NBRC 100033</strain>
    </source>
</reference>
<comment type="similarity">
    <text evidence="1 4 6">Belongs to the aldehyde dehydrogenase family.</text>
</comment>
<dbReference type="SUPFAM" id="SSF53720">
    <property type="entry name" value="ALDH-like"/>
    <property type="match status" value="1"/>
</dbReference>
<evidence type="ECO:0000256" key="5">
    <source>
        <dbReference type="PROSITE-ProRule" id="PRU10007"/>
    </source>
</evidence>
<dbReference type="InterPro" id="IPR015590">
    <property type="entry name" value="Aldehyde_DH_dom"/>
</dbReference>
<feature type="active site" evidence="5">
    <location>
        <position position="217"/>
    </location>
</feature>
<protein>
    <recommendedName>
        <fullName evidence="4">Aldehyde dehydrogenase</fullName>
    </recommendedName>
</protein>
<dbReference type="InterPro" id="IPR016163">
    <property type="entry name" value="Ald_DH_C"/>
</dbReference>
<dbReference type="Gene3D" id="3.40.309.10">
    <property type="entry name" value="Aldehyde Dehydrogenase, Chain A, domain 2"/>
    <property type="match status" value="1"/>
</dbReference>
<evidence type="ECO:0000256" key="1">
    <source>
        <dbReference type="ARBA" id="ARBA00009986"/>
    </source>
</evidence>
<evidence type="ECO:0000256" key="6">
    <source>
        <dbReference type="RuleBase" id="RU003345"/>
    </source>
</evidence>
<feature type="domain" description="Aldehyde dehydrogenase" evidence="7">
    <location>
        <begin position="18"/>
        <end position="447"/>
    </location>
</feature>
<gene>
    <name evidence="8" type="primary">calB</name>
    <name evidence="8" type="ORF">GCM10007878_05430</name>
</gene>
<keyword evidence="2 4" id="KW-0560">Oxidoreductase</keyword>
<evidence type="ECO:0000256" key="4">
    <source>
        <dbReference type="PIRNR" id="PIRNR036492"/>
    </source>
</evidence>
<accession>A0ABQ5ZYP6</accession>
<dbReference type="Proteomes" id="UP001156682">
    <property type="component" value="Unassembled WGS sequence"/>
</dbReference>
<evidence type="ECO:0000256" key="3">
    <source>
        <dbReference type="ARBA" id="ARBA00023027"/>
    </source>
</evidence>
<dbReference type="Gene3D" id="3.40.605.10">
    <property type="entry name" value="Aldehyde Dehydrogenase, Chain A, domain 1"/>
    <property type="match status" value="1"/>
</dbReference>
<name>A0ABQ5ZYP6_9GAMM</name>